<feature type="transmembrane region" description="Helical" evidence="1">
    <location>
        <begin position="12"/>
        <end position="30"/>
    </location>
</feature>
<sequence length="134" mass="14650">MHAAASSFARPRLRYFLSVLSVIAAGLVLRRFGYEIGLPFLVVKYGGSMLWGAMVYLICRLAAPRTRLYLTALVAVAAAVAVELSRLYHTPALDAFRLTTAGALLLGRVFSVWNVVAYSTGISAACLVEAWRRR</sequence>
<feature type="transmembrane region" description="Helical" evidence="1">
    <location>
        <begin position="68"/>
        <end position="89"/>
    </location>
</feature>
<dbReference type="InterPro" id="IPR021257">
    <property type="entry name" value="DUF2809"/>
</dbReference>
<dbReference type="Pfam" id="PF10990">
    <property type="entry name" value="DUF2809"/>
    <property type="match status" value="1"/>
</dbReference>
<dbReference type="AlphaFoldDB" id="A0A5Q0CE02"/>
<evidence type="ECO:0000313" key="3">
    <source>
        <dbReference type="Proteomes" id="UP000326881"/>
    </source>
</evidence>
<keyword evidence="3" id="KW-1185">Reference proteome</keyword>
<feature type="transmembrane region" description="Helical" evidence="1">
    <location>
        <begin position="109"/>
        <end position="131"/>
    </location>
</feature>
<name>A0A5Q0CE02_9HYPH</name>
<feature type="transmembrane region" description="Helical" evidence="1">
    <location>
        <begin position="36"/>
        <end position="59"/>
    </location>
</feature>
<organism evidence="2 3">
    <name type="scientific">Rhizobium grahamii</name>
    <dbReference type="NCBI Taxonomy" id="1120045"/>
    <lineage>
        <taxon>Bacteria</taxon>
        <taxon>Pseudomonadati</taxon>
        <taxon>Pseudomonadota</taxon>
        <taxon>Alphaproteobacteria</taxon>
        <taxon>Hyphomicrobiales</taxon>
        <taxon>Rhizobiaceae</taxon>
        <taxon>Rhizobium/Agrobacterium group</taxon>
        <taxon>Rhizobium</taxon>
    </lineage>
</organism>
<evidence type="ECO:0000256" key="1">
    <source>
        <dbReference type="SAM" id="Phobius"/>
    </source>
</evidence>
<dbReference type="RefSeq" id="WP_153272364.1">
    <property type="nucleotide sequence ID" value="NZ_CP043498.1"/>
</dbReference>
<keyword evidence="1" id="KW-0812">Transmembrane</keyword>
<protein>
    <submittedName>
        <fullName evidence="2">DUF2809 domain-containing protein</fullName>
    </submittedName>
</protein>
<dbReference type="KEGG" id="rgr:FZ934_04675"/>
<dbReference type="Proteomes" id="UP000326881">
    <property type="component" value="Chromosome"/>
</dbReference>
<reference evidence="2 3" key="1">
    <citation type="submission" date="2019-08" db="EMBL/GenBank/DDBJ databases">
        <title>Prosopis cineraria nodule microbiome.</title>
        <authorList>
            <person name="Ali R."/>
            <person name="Chaluvadi S.R."/>
            <person name="Wang X."/>
        </authorList>
    </citation>
    <scope>NUCLEOTIDE SEQUENCE [LARGE SCALE GENOMIC DNA]</scope>
    <source>
        <strain evidence="2 3">BG7</strain>
    </source>
</reference>
<dbReference type="OrthoDB" id="5360192at2"/>
<proteinExistence type="predicted"/>
<gene>
    <name evidence="2" type="ORF">FZ934_04675</name>
</gene>
<accession>A0A5Q0CE02</accession>
<dbReference type="EMBL" id="CP043498">
    <property type="protein sequence ID" value="QFY62360.1"/>
    <property type="molecule type" value="Genomic_DNA"/>
</dbReference>
<keyword evidence="1" id="KW-1133">Transmembrane helix</keyword>
<keyword evidence="1" id="KW-0472">Membrane</keyword>
<evidence type="ECO:0000313" key="2">
    <source>
        <dbReference type="EMBL" id="QFY62360.1"/>
    </source>
</evidence>